<keyword evidence="2" id="KW-1185">Reference proteome</keyword>
<comment type="caution">
    <text evidence="1">The sequence shown here is derived from an EMBL/GenBank/DDBJ whole genome shotgun (WGS) entry which is preliminary data.</text>
</comment>
<name>A0ABS8UTI3_DATST</name>
<feature type="non-terminal residue" evidence="1">
    <location>
        <position position="73"/>
    </location>
</feature>
<proteinExistence type="predicted"/>
<accession>A0ABS8UTI3</accession>
<protein>
    <submittedName>
        <fullName evidence="1">Uncharacterized protein</fullName>
    </submittedName>
</protein>
<dbReference type="EMBL" id="JACEIK010002618">
    <property type="protein sequence ID" value="MCD9638102.1"/>
    <property type="molecule type" value="Genomic_DNA"/>
</dbReference>
<dbReference type="Proteomes" id="UP000823775">
    <property type="component" value="Unassembled WGS sequence"/>
</dbReference>
<evidence type="ECO:0000313" key="1">
    <source>
        <dbReference type="EMBL" id="MCD9638102.1"/>
    </source>
</evidence>
<evidence type="ECO:0000313" key="2">
    <source>
        <dbReference type="Proteomes" id="UP000823775"/>
    </source>
</evidence>
<organism evidence="1 2">
    <name type="scientific">Datura stramonium</name>
    <name type="common">Jimsonweed</name>
    <name type="synonym">Common thornapple</name>
    <dbReference type="NCBI Taxonomy" id="4076"/>
    <lineage>
        <taxon>Eukaryota</taxon>
        <taxon>Viridiplantae</taxon>
        <taxon>Streptophyta</taxon>
        <taxon>Embryophyta</taxon>
        <taxon>Tracheophyta</taxon>
        <taxon>Spermatophyta</taxon>
        <taxon>Magnoliopsida</taxon>
        <taxon>eudicotyledons</taxon>
        <taxon>Gunneridae</taxon>
        <taxon>Pentapetalae</taxon>
        <taxon>asterids</taxon>
        <taxon>lamiids</taxon>
        <taxon>Solanales</taxon>
        <taxon>Solanaceae</taxon>
        <taxon>Solanoideae</taxon>
        <taxon>Datureae</taxon>
        <taxon>Datura</taxon>
    </lineage>
</organism>
<reference evidence="1 2" key="1">
    <citation type="journal article" date="2021" name="BMC Genomics">
        <title>Datura genome reveals duplications of psychoactive alkaloid biosynthetic genes and high mutation rate following tissue culture.</title>
        <authorList>
            <person name="Rajewski A."/>
            <person name="Carter-House D."/>
            <person name="Stajich J."/>
            <person name="Litt A."/>
        </authorList>
    </citation>
    <scope>NUCLEOTIDE SEQUENCE [LARGE SCALE GENOMIC DNA]</scope>
    <source>
        <strain evidence="1">AR-01</strain>
    </source>
</reference>
<gene>
    <name evidence="1" type="ORF">HAX54_021812</name>
</gene>
<sequence>MIRHLIFECLKTSPLHYFATGNSVELRQSGPDLASISHVLWAAPTIKRIYHTLKPVVHGFINRSNIYAPHFPL</sequence>